<dbReference type="InterPro" id="IPR033927">
    <property type="entry name" value="WASPfam_EVH1"/>
</dbReference>
<keyword evidence="7" id="KW-0539">Nucleus</keyword>
<keyword evidence="13" id="KW-1185">Reference proteome</keyword>
<dbReference type="PROSITE" id="PS50108">
    <property type="entry name" value="CRIB"/>
    <property type="match status" value="1"/>
</dbReference>
<dbReference type="SMART" id="SM00246">
    <property type="entry name" value="WH2"/>
    <property type="match status" value="2"/>
</dbReference>
<dbReference type="Ensembl" id="ENSTNIT00000021895.1">
    <property type="protein sequence ID" value="ENSTNIP00000021660.1"/>
    <property type="gene ID" value="ENSTNIG00000018486.1"/>
</dbReference>
<evidence type="ECO:0000256" key="3">
    <source>
        <dbReference type="ARBA" id="ARBA00022490"/>
    </source>
</evidence>
<feature type="compositionally biased region" description="Acidic residues" evidence="8">
    <location>
        <begin position="429"/>
        <end position="448"/>
    </location>
</feature>
<dbReference type="STRING" id="99883.ENSTNIP00000021660"/>
<dbReference type="PANTHER" id="PTHR11202">
    <property type="entry name" value="SPROUTY-RELATED, EVH1 DOMAIN-CONTAINING PROTEIN FAMILY MEMBER"/>
    <property type="match status" value="1"/>
</dbReference>
<evidence type="ECO:0000256" key="4">
    <source>
        <dbReference type="ARBA" id="ARBA00022553"/>
    </source>
</evidence>
<feature type="compositionally biased region" description="Low complexity" evidence="8">
    <location>
        <begin position="400"/>
        <end position="409"/>
    </location>
</feature>
<dbReference type="CDD" id="cd00132">
    <property type="entry name" value="CRIB"/>
    <property type="match status" value="1"/>
</dbReference>
<dbReference type="Pfam" id="PF00568">
    <property type="entry name" value="WH1"/>
    <property type="match status" value="1"/>
</dbReference>
<name>H3DMB2_TETNG</name>
<evidence type="ECO:0000259" key="10">
    <source>
        <dbReference type="PROSITE" id="PS50229"/>
    </source>
</evidence>
<protein>
    <submittedName>
        <fullName evidence="12">WASP like actin nucleation promoting factor b</fullName>
    </submittedName>
</protein>
<reference evidence="13" key="1">
    <citation type="journal article" date="2004" name="Nature">
        <title>Genome duplication in the teleost fish Tetraodon nigroviridis reveals the early vertebrate proto-karyotype.</title>
        <authorList>
            <person name="Jaillon O."/>
            <person name="Aury J.-M."/>
            <person name="Brunet F."/>
            <person name="Petit J.-L."/>
            <person name="Stange-Thomann N."/>
            <person name="Mauceli E."/>
            <person name="Bouneau L."/>
            <person name="Fischer C."/>
            <person name="Ozouf-Costaz C."/>
            <person name="Bernot A."/>
            <person name="Nicaud S."/>
            <person name="Jaffe D."/>
            <person name="Fisher S."/>
            <person name="Lutfalla G."/>
            <person name="Dossat C."/>
            <person name="Segurens B."/>
            <person name="Dasilva C."/>
            <person name="Salanoubat M."/>
            <person name="Levy M."/>
            <person name="Boudet N."/>
            <person name="Castellano S."/>
            <person name="Anthouard V."/>
            <person name="Jubin C."/>
            <person name="Castelli V."/>
            <person name="Katinka M."/>
            <person name="Vacherie B."/>
            <person name="Biemont C."/>
            <person name="Skalli Z."/>
            <person name="Cattolico L."/>
            <person name="Poulain J."/>
            <person name="De Berardinis V."/>
            <person name="Cruaud C."/>
            <person name="Duprat S."/>
            <person name="Brottier P."/>
            <person name="Coutanceau J.-P."/>
            <person name="Gouzy J."/>
            <person name="Parra G."/>
            <person name="Lardier G."/>
            <person name="Chapple C."/>
            <person name="McKernan K.J."/>
            <person name="McEwan P."/>
            <person name="Bosak S."/>
            <person name="Kellis M."/>
            <person name="Volff J.-N."/>
            <person name="Guigo R."/>
            <person name="Zody M.C."/>
            <person name="Mesirov J."/>
            <person name="Lindblad-Toh K."/>
            <person name="Birren B."/>
            <person name="Nusbaum C."/>
            <person name="Kahn D."/>
            <person name="Robinson-Rechavi M."/>
            <person name="Laudet V."/>
            <person name="Schachter V."/>
            <person name="Quetier F."/>
            <person name="Saurin W."/>
            <person name="Scarpelli C."/>
            <person name="Wincker P."/>
            <person name="Lander E.S."/>
            <person name="Weissenbach J."/>
            <person name="Roest Crollius H."/>
        </authorList>
    </citation>
    <scope>NUCLEOTIDE SEQUENCE [LARGE SCALE GENOMIC DNA]</scope>
</reference>
<feature type="domain" description="WH2" evidence="11">
    <location>
        <begin position="344"/>
        <end position="361"/>
    </location>
</feature>
<feature type="compositionally biased region" description="Pro residues" evidence="8">
    <location>
        <begin position="322"/>
        <end position="333"/>
    </location>
</feature>
<evidence type="ECO:0000256" key="2">
    <source>
        <dbReference type="ARBA" id="ARBA00004245"/>
    </source>
</evidence>
<feature type="domain" description="WH1" evidence="10">
    <location>
        <begin position="33"/>
        <end position="140"/>
    </location>
</feature>
<keyword evidence="3" id="KW-0963">Cytoplasm</keyword>
<dbReference type="Gene3D" id="3.90.810.10">
    <property type="entry name" value="CRIB domain"/>
    <property type="match status" value="2"/>
</dbReference>
<organism evidence="12 13">
    <name type="scientific">Tetraodon nigroviridis</name>
    <name type="common">Spotted green pufferfish</name>
    <name type="synonym">Chelonodon nigroviridis</name>
    <dbReference type="NCBI Taxonomy" id="99883"/>
    <lineage>
        <taxon>Eukaryota</taxon>
        <taxon>Metazoa</taxon>
        <taxon>Chordata</taxon>
        <taxon>Craniata</taxon>
        <taxon>Vertebrata</taxon>
        <taxon>Euteleostomi</taxon>
        <taxon>Actinopterygii</taxon>
        <taxon>Neopterygii</taxon>
        <taxon>Teleostei</taxon>
        <taxon>Neoteleostei</taxon>
        <taxon>Acanthomorphata</taxon>
        <taxon>Eupercaria</taxon>
        <taxon>Tetraodontiformes</taxon>
        <taxon>Tetradontoidea</taxon>
        <taxon>Tetraodontidae</taxon>
        <taxon>Tetraodon</taxon>
    </lineage>
</organism>
<dbReference type="HOGENOM" id="CLU_015385_3_1_1"/>
<evidence type="ECO:0000256" key="8">
    <source>
        <dbReference type="SAM" id="MobiDB-lite"/>
    </source>
</evidence>
<dbReference type="CDD" id="cd01205">
    <property type="entry name" value="EVH1_WASP-like"/>
    <property type="match status" value="1"/>
</dbReference>
<feature type="region of interest" description="Disordered" evidence="8">
    <location>
        <begin position="298"/>
        <end position="448"/>
    </location>
</feature>
<feature type="region of interest" description="Disordered" evidence="8">
    <location>
        <begin position="186"/>
        <end position="210"/>
    </location>
</feature>
<dbReference type="SMART" id="SM00461">
    <property type="entry name" value="WH1"/>
    <property type="match status" value="1"/>
</dbReference>
<dbReference type="GO" id="GO:0005634">
    <property type="term" value="C:nucleus"/>
    <property type="evidence" value="ECO:0007669"/>
    <property type="project" value="UniProtKB-SubCell"/>
</dbReference>
<dbReference type="InterPro" id="IPR000095">
    <property type="entry name" value="CRIB_dom"/>
</dbReference>
<dbReference type="FunFam" id="3.90.810.10:FF:000003">
    <property type="entry name" value="Neural Wiskott-Aldrich syndrome protein-like"/>
    <property type="match status" value="1"/>
</dbReference>
<dbReference type="InterPro" id="IPR036936">
    <property type="entry name" value="CRIB_dom_sf"/>
</dbReference>
<dbReference type="InParanoid" id="H3DMB2"/>
<accession>H3DMB2</accession>
<reference evidence="12" key="2">
    <citation type="submission" date="2025-08" db="UniProtKB">
        <authorList>
            <consortium name="Ensembl"/>
        </authorList>
    </citation>
    <scope>IDENTIFICATION</scope>
</reference>
<feature type="compositionally biased region" description="Basic residues" evidence="8">
    <location>
        <begin position="190"/>
        <end position="203"/>
    </location>
</feature>
<keyword evidence="5" id="KW-0677">Repeat</keyword>
<evidence type="ECO:0000256" key="7">
    <source>
        <dbReference type="ARBA" id="ARBA00023242"/>
    </source>
</evidence>
<dbReference type="InterPro" id="IPR003124">
    <property type="entry name" value="WH2_dom"/>
</dbReference>
<dbReference type="OMA" id="NGRMRST"/>
<keyword evidence="6" id="KW-0206">Cytoskeleton</keyword>
<evidence type="ECO:0000259" key="9">
    <source>
        <dbReference type="PROSITE" id="PS50108"/>
    </source>
</evidence>
<feature type="compositionally biased region" description="Basic and acidic residues" evidence="8">
    <location>
        <begin position="356"/>
        <end position="367"/>
    </location>
</feature>
<evidence type="ECO:0000313" key="13">
    <source>
        <dbReference type="Proteomes" id="UP000007303"/>
    </source>
</evidence>
<evidence type="ECO:0000256" key="1">
    <source>
        <dbReference type="ARBA" id="ARBA00004123"/>
    </source>
</evidence>
<dbReference type="Pfam" id="PF02205">
    <property type="entry name" value="WH2"/>
    <property type="match status" value="2"/>
</dbReference>
<dbReference type="GO" id="GO:0003779">
    <property type="term" value="F:actin binding"/>
    <property type="evidence" value="ECO:0007669"/>
    <property type="project" value="InterPro"/>
</dbReference>
<feature type="domain" description="WH2" evidence="11">
    <location>
        <begin position="372"/>
        <end position="389"/>
    </location>
</feature>
<keyword evidence="4" id="KW-0597">Phosphoprotein</keyword>
<dbReference type="Proteomes" id="UP000007303">
    <property type="component" value="Unassembled WGS sequence"/>
</dbReference>
<dbReference type="SUPFAM" id="SSF50729">
    <property type="entry name" value="PH domain-like"/>
    <property type="match status" value="1"/>
</dbReference>
<dbReference type="PROSITE" id="PS51082">
    <property type="entry name" value="WH2"/>
    <property type="match status" value="2"/>
</dbReference>
<sequence>PATMSVPPPQRRQTNVGSLLLTPHENECLFNCLGRKCITMSSAVVQVFMADRHSSWNKRCCGVACLVKDNPQRSYFIRVFDIKESKMAFEQELYNNFSIYLSRPFFMTFAGDTCQVGLNFANEEETKRFRGHLMDLLQRRQRKSEKKREPPNGPSLPMATVDIKNPEISNIPRYNNSQMNNIVHSSFPKREKKNKGGGKKKRLTKADIGTPSNFQHIGHVGWDPNTGFDLNNLDPELKNLFDVCGINEAQLKDKETSKVIYDFIEKNGGVEAVKNEFRRQGEAPGPWPRAVALGRGPWAVAPGRGPRPPLDALSSLVSSSPGPAPAPPPPPPSRANGGDGGPPGKSALLSQIREGTQLKKVEQKERPVSSSGRDALLDQIRQGIQLKTVSPPPRDETTDSAPPAAAPSSGIVGALMEVMQKRKAIHSSDEDDDDDEEEDFEDEDEWDD</sequence>
<feature type="domain" description="CRIB" evidence="9">
    <location>
        <begin position="208"/>
        <end position="221"/>
    </location>
</feature>
<reference evidence="12" key="3">
    <citation type="submission" date="2025-09" db="UniProtKB">
        <authorList>
            <consortium name="Ensembl"/>
        </authorList>
    </citation>
    <scope>IDENTIFICATION</scope>
</reference>
<dbReference type="SMART" id="SM00285">
    <property type="entry name" value="PBD"/>
    <property type="match status" value="1"/>
</dbReference>
<dbReference type="InterPro" id="IPR011026">
    <property type="entry name" value="WAS_C"/>
</dbReference>
<dbReference type="PANTHER" id="PTHR11202:SF36">
    <property type="entry name" value="ACTIN NUCLEATION-PROMOTING FACTOR WASL"/>
    <property type="match status" value="1"/>
</dbReference>
<evidence type="ECO:0000259" key="11">
    <source>
        <dbReference type="PROSITE" id="PS51082"/>
    </source>
</evidence>
<dbReference type="GeneTree" id="ENSGT00730000110895"/>
<dbReference type="Pfam" id="PF00786">
    <property type="entry name" value="PBD"/>
    <property type="match status" value="1"/>
</dbReference>
<dbReference type="Gene3D" id="2.30.29.30">
    <property type="entry name" value="Pleckstrin-homology domain (PH domain)/Phosphotyrosine-binding domain (PTB)"/>
    <property type="match status" value="1"/>
</dbReference>
<feature type="region of interest" description="Disordered" evidence="8">
    <location>
        <begin position="139"/>
        <end position="162"/>
    </location>
</feature>
<evidence type="ECO:0000256" key="5">
    <source>
        <dbReference type="ARBA" id="ARBA00022737"/>
    </source>
</evidence>
<dbReference type="GO" id="GO:0007015">
    <property type="term" value="P:actin filament organization"/>
    <property type="evidence" value="ECO:0007669"/>
    <property type="project" value="InterPro"/>
</dbReference>
<evidence type="ECO:0000313" key="12">
    <source>
        <dbReference type="Ensembl" id="ENSTNIP00000021660.1"/>
    </source>
</evidence>
<dbReference type="AlphaFoldDB" id="H3DMB2"/>
<dbReference type="InterPro" id="IPR000697">
    <property type="entry name" value="WH1/EVH1_dom"/>
</dbReference>
<dbReference type="FunFam" id="2.30.29.30:FF:000130">
    <property type="entry name" value="neural Wiskott-Aldrich syndrome protein"/>
    <property type="match status" value="1"/>
</dbReference>
<dbReference type="GO" id="GO:0005856">
    <property type="term" value="C:cytoskeleton"/>
    <property type="evidence" value="ECO:0007669"/>
    <property type="project" value="UniProtKB-SubCell"/>
</dbReference>
<proteinExistence type="predicted"/>
<dbReference type="CDD" id="cd22075">
    <property type="entry name" value="WH2_hN-WASP_r2_like"/>
    <property type="match status" value="1"/>
</dbReference>
<evidence type="ECO:0000256" key="6">
    <source>
        <dbReference type="ARBA" id="ARBA00023212"/>
    </source>
</evidence>
<feature type="compositionally biased region" description="Low complexity" evidence="8">
    <location>
        <begin position="310"/>
        <end position="321"/>
    </location>
</feature>
<comment type="subcellular location">
    <subcellularLocation>
        <location evidence="2">Cytoplasm</location>
        <location evidence="2">Cytoskeleton</location>
    </subcellularLocation>
    <subcellularLocation>
        <location evidence="1">Nucleus</location>
    </subcellularLocation>
</comment>
<dbReference type="InterPro" id="IPR011993">
    <property type="entry name" value="PH-like_dom_sf"/>
</dbReference>
<dbReference type="PROSITE" id="PS50229">
    <property type="entry name" value="WH1"/>
    <property type="match status" value="1"/>
</dbReference>
<dbReference type="SUPFAM" id="SSF47912">
    <property type="entry name" value="Wiscott-Aldrich syndrome protein, WASP, C-terminal domain"/>
    <property type="match status" value="2"/>
</dbReference>